<keyword evidence="4" id="KW-1185">Reference proteome</keyword>
<sequence>MSSGTASRFLKIVPNSRAPTSFRLPDPPSRPAQRRNLSCKAVRAPEYEVEEKKTYMDEQFWLERPAGPRTGFDRKVLDKAESAPPAELEDMNHFAMEVFDSQLIADFYVKVLGFNQVNRPRFPFDGAWLRGAGVFIHLILADPTVPRKSDNWKDLYDVDEPEPWYIRRAHHHAFAVKDMEAMEKRLKHFEIEYAKYIVPDTTAAQIFLYDPEGNGIELGSEYAQVAKSLEEKGLYNP</sequence>
<comment type="caution">
    <text evidence="3">The sequence shown here is derived from an EMBL/GenBank/DDBJ whole genome shotgun (WGS) entry which is preliminary data.</text>
</comment>
<dbReference type="EMBL" id="JALJOS010000008">
    <property type="protein sequence ID" value="KAK9835495.1"/>
    <property type="molecule type" value="Genomic_DNA"/>
</dbReference>
<proteinExistence type="predicted"/>
<protein>
    <recommendedName>
        <fullName evidence="2">VOC domain-containing protein</fullName>
    </recommendedName>
</protein>
<dbReference type="AlphaFoldDB" id="A0AAW1RPM2"/>
<feature type="domain" description="VOC" evidence="2">
    <location>
        <begin position="90"/>
        <end position="221"/>
    </location>
</feature>
<organism evidence="3 4">
    <name type="scientific">Apatococcus lobatus</name>
    <dbReference type="NCBI Taxonomy" id="904363"/>
    <lineage>
        <taxon>Eukaryota</taxon>
        <taxon>Viridiplantae</taxon>
        <taxon>Chlorophyta</taxon>
        <taxon>core chlorophytes</taxon>
        <taxon>Trebouxiophyceae</taxon>
        <taxon>Chlorellales</taxon>
        <taxon>Chlorellaceae</taxon>
        <taxon>Apatococcus</taxon>
    </lineage>
</organism>
<name>A0AAW1RPM2_9CHLO</name>
<dbReference type="InterPro" id="IPR004360">
    <property type="entry name" value="Glyas_Fos-R_dOase_dom"/>
</dbReference>
<gene>
    <name evidence="3" type="ORF">WJX74_001550</name>
</gene>
<evidence type="ECO:0000259" key="2">
    <source>
        <dbReference type="PROSITE" id="PS51819"/>
    </source>
</evidence>
<dbReference type="InterPro" id="IPR037523">
    <property type="entry name" value="VOC_core"/>
</dbReference>
<dbReference type="PANTHER" id="PTHR47802">
    <property type="entry name" value="GLYOXALASE FAMILY PROTEIN, EXPRESSED"/>
    <property type="match status" value="1"/>
</dbReference>
<evidence type="ECO:0000313" key="3">
    <source>
        <dbReference type="EMBL" id="KAK9835495.1"/>
    </source>
</evidence>
<reference evidence="3 4" key="1">
    <citation type="journal article" date="2024" name="Nat. Commun.">
        <title>Phylogenomics reveals the evolutionary origins of lichenization in chlorophyte algae.</title>
        <authorList>
            <person name="Puginier C."/>
            <person name="Libourel C."/>
            <person name="Otte J."/>
            <person name="Skaloud P."/>
            <person name="Haon M."/>
            <person name="Grisel S."/>
            <person name="Petersen M."/>
            <person name="Berrin J.G."/>
            <person name="Delaux P.M."/>
            <person name="Dal Grande F."/>
            <person name="Keller J."/>
        </authorList>
    </citation>
    <scope>NUCLEOTIDE SEQUENCE [LARGE SCALE GENOMIC DNA]</scope>
    <source>
        <strain evidence="3 4">SAG 2145</strain>
    </source>
</reference>
<dbReference type="PROSITE" id="PS51819">
    <property type="entry name" value="VOC"/>
    <property type="match status" value="1"/>
</dbReference>
<dbReference type="Gene3D" id="3.10.180.10">
    <property type="entry name" value="2,3-Dihydroxybiphenyl 1,2-Dioxygenase, domain 1"/>
    <property type="match status" value="1"/>
</dbReference>
<dbReference type="PANTHER" id="PTHR47802:SF1">
    <property type="entry name" value="GLYOXALASE FAMILY PROTEIN, EXPRESSED"/>
    <property type="match status" value="1"/>
</dbReference>
<evidence type="ECO:0000256" key="1">
    <source>
        <dbReference type="SAM" id="MobiDB-lite"/>
    </source>
</evidence>
<dbReference type="Pfam" id="PF00903">
    <property type="entry name" value="Glyoxalase"/>
    <property type="match status" value="1"/>
</dbReference>
<dbReference type="SUPFAM" id="SSF54593">
    <property type="entry name" value="Glyoxalase/Bleomycin resistance protein/Dihydroxybiphenyl dioxygenase"/>
    <property type="match status" value="1"/>
</dbReference>
<evidence type="ECO:0000313" key="4">
    <source>
        <dbReference type="Proteomes" id="UP001438707"/>
    </source>
</evidence>
<feature type="region of interest" description="Disordered" evidence="1">
    <location>
        <begin position="17"/>
        <end position="37"/>
    </location>
</feature>
<dbReference type="InterPro" id="IPR029068">
    <property type="entry name" value="Glyas_Bleomycin-R_OHBP_Dase"/>
</dbReference>
<accession>A0AAW1RPM2</accession>
<dbReference type="Proteomes" id="UP001438707">
    <property type="component" value="Unassembled WGS sequence"/>
</dbReference>